<dbReference type="EMBL" id="CP042582">
    <property type="protein sequence ID" value="QEX22930.1"/>
    <property type="molecule type" value="Genomic_DNA"/>
</dbReference>
<dbReference type="PIRSF" id="PIRSF021719">
    <property type="entry name" value="DUF1062"/>
    <property type="match status" value="1"/>
</dbReference>
<protein>
    <recommendedName>
        <fullName evidence="3">DUF1062 domain-containing protein</fullName>
    </recommendedName>
</protein>
<evidence type="ECO:0000313" key="1">
    <source>
        <dbReference type="EMBL" id="QEX22930.1"/>
    </source>
</evidence>
<dbReference type="Proteomes" id="UP000325797">
    <property type="component" value="Chromosome"/>
</dbReference>
<gene>
    <name evidence="1" type="ORF">FRZ61_28640</name>
</gene>
<dbReference type="OrthoDB" id="9810886at2"/>
<dbReference type="InterPro" id="IPR036986">
    <property type="entry name" value="S4_RNA-bd_sf"/>
</dbReference>
<dbReference type="AlphaFoldDB" id="A0A5J6N2X0"/>
<dbReference type="GO" id="GO:0003723">
    <property type="term" value="F:RNA binding"/>
    <property type="evidence" value="ECO:0007669"/>
    <property type="project" value="InterPro"/>
</dbReference>
<dbReference type="RefSeq" id="WP_151118368.1">
    <property type="nucleotide sequence ID" value="NZ_DASZSC010000056.1"/>
</dbReference>
<dbReference type="KEGG" id="hadh:FRZ61_28640"/>
<accession>A0A5J6N2X0</accession>
<proteinExistence type="predicted"/>
<evidence type="ECO:0008006" key="3">
    <source>
        <dbReference type="Google" id="ProtNLM"/>
    </source>
</evidence>
<name>A0A5J6N2X0_9PROT</name>
<evidence type="ECO:0000313" key="2">
    <source>
        <dbReference type="Proteomes" id="UP000325797"/>
    </source>
</evidence>
<dbReference type="Pfam" id="PF06353">
    <property type="entry name" value="DUF1062"/>
    <property type="match status" value="1"/>
</dbReference>
<dbReference type="Gene3D" id="3.10.290.10">
    <property type="entry name" value="RNA-binding S4 domain"/>
    <property type="match status" value="1"/>
</dbReference>
<sequence length="227" mass="25485">MRSLLQVRWLVTPLKLPRPWLPCARCNARRPFVCSGKFRVNAQKKRLDAWLVYRCAHCEQSWNFPVLERCPVNAIEPALLRALTENDATLARRHAFDLVRLARYCAEVESFADLAVERQRITGDTDNPAVAEIAIRLPYACGLRLDRFLAGELGLSRSRLMQLAETGGLVLLPATRRALSQEVRDGQTIVVDLWRAFAAEAPSMAARIAGEDSCDKVNPACIIDRSD</sequence>
<reference evidence="1 2" key="1">
    <citation type="submission" date="2019-08" db="EMBL/GenBank/DDBJ databases">
        <title>Hyperibacter terrae gen. nov., sp. nov. and Hyperibacter viscosus sp. nov., two new members in the family Rhodospirillaceae isolated from the rhizosphere of Hypericum perforatum.</title>
        <authorList>
            <person name="Noviana Z."/>
        </authorList>
    </citation>
    <scope>NUCLEOTIDE SEQUENCE [LARGE SCALE GENOMIC DNA]</scope>
    <source>
        <strain evidence="1 2">R5959</strain>
    </source>
</reference>
<keyword evidence="2" id="KW-1185">Reference proteome</keyword>
<dbReference type="InterPro" id="IPR009412">
    <property type="entry name" value="DUF1062"/>
</dbReference>
<organism evidence="1 2">
    <name type="scientific">Hypericibacter adhaerens</name>
    <dbReference type="NCBI Taxonomy" id="2602016"/>
    <lineage>
        <taxon>Bacteria</taxon>
        <taxon>Pseudomonadati</taxon>
        <taxon>Pseudomonadota</taxon>
        <taxon>Alphaproteobacteria</taxon>
        <taxon>Rhodospirillales</taxon>
        <taxon>Dongiaceae</taxon>
        <taxon>Hypericibacter</taxon>
    </lineage>
</organism>